<feature type="signal peptide" evidence="11">
    <location>
        <begin position="1"/>
        <end position="21"/>
    </location>
</feature>
<evidence type="ECO:0000256" key="2">
    <source>
        <dbReference type="ARBA" id="ARBA00006337"/>
    </source>
</evidence>
<dbReference type="SMART" id="SM00116">
    <property type="entry name" value="CBS"/>
    <property type="match status" value="2"/>
</dbReference>
<keyword evidence="6 8" id="KW-0129">CBS domain</keyword>
<dbReference type="PANTHER" id="PTHR22777:SF17">
    <property type="entry name" value="UPF0053 PROTEIN SLL0260"/>
    <property type="match status" value="1"/>
</dbReference>
<evidence type="ECO:0000256" key="10">
    <source>
        <dbReference type="SAM" id="Phobius"/>
    </source>
</evidence>
<feature type="domain" description="CBS" evidence="12">
    <location>
        <begin position="203"/>
        <end position="262"/>
    </location>
</feature>
<dbReference type="InterPro" id="IPR046342">
    <property type="entry name" value="CBS_dom_sf"/>
</dbReference>
<dbReference type="InterPro" id="IPR005170">
    <property type="entry name" value="Transptr-assoc_dom"/>
</dbReference>
<comment type="subcellular location">
    <subcellularLocation>
        <location evidence="1">Membrane</location>
        <topology evidence="1">Multi-pass membrane protein</topology>
    </subcellularLocation>
</comment>
<feature type="transmembrane region" description="Helical" evidence="10">
    <location>
        <begin position="83"/>
        <end position="108"/>
    </location>
</feature>
<dbReference type="Gene3D" id="3.30.465.10">
    <property type="match status" value="1"/>
</dbReference>
<proteinExistence type="inferred from homology"/>
<comment type="caution">
    <text evidence="14">The sequence shown here is derived from an EMBL/GenBank/DDBJ whole genome shotgun (WGS) entry which is preliminary data.</text>
</comment>
<evidence type="ECO:0000256" key="7">
    <source>
        <dbReference type="ARBA" id="ARBA00023136"/>
    </source>
</evidence>
<feature type="domain" description="CBS" evidence="12">
    <location>
        <begin position="267"/>
        <end position="327"/>
    </location>
</feature>
<keyword evidence="5 9" id="KW-1133">Transmembrane helix</keyword>
<dbReference type="GO" id="GO:0050660">
    <property type="term" value="F:flavin adenine dinucleotide binding"/>
    <property type="evidence" value="ECO:0007669"/>
    <property type="project" value="InterPro"/>
</dbReference>
<dbReference type="GO" id="GO:0005886">
    <property type="term" value="C:plasma membrane"/>
    <property type="evidence" value="ECO:0007669"/>
    <property type="project" value="TreeGrafter"/>
</dbReference>
<sequence length="413" mass="47363">MHLLLVLLIVLVFLSAFFSSAETAFSSVNQIRLKNYVEQKRSGSMKALYISENFDRALSTILVGNNIVNISAATISAKLATDIFGATIGLPLSTFAMTVIILIFGEILPKSFAKEHAEQFALKIAGILLFLMRVLSPIIWFFIKLKVLVSKVMKQKDDLPTYTEEEIKELLNLSEAEGVIDKKENELVHRSLNFNDISVNQIFVPRINVIAIDINHPIEEIKQIFLKERYSRIPVYEEHVDNIIGILSEREFLGKLVQKDEITIRDLLRKPTFVIETLKIADLLPQLQKNKTHMAIVIDEFGGTAGIITMEDILEELVGEIWDEHDEKISVMNQIDQDNYEFFAEFPLRHFAKIMKIPTLNSSYQTLGGWVIEKFEQVPNQGDEFQYEHLTIMINEIENRRVKKVLVKLNQKQ</sequence>
<feature type="transmembrane region" description="Helical" evidence="10">
    <location>
        <begin position="120"/>
        <end position="143"/>
    </location>
</feature>
<dbReference type="CDD" id="cd04590">
    <property type="entry name" value="CBS_pair_CorC_HlyC_assoc"/>
    <property type="match status" value="1"/>
</dbReference>
<evidence type="ECO:0000259" key="12">
    <source>
        <dbReference type="PROSITE" id="PS51371"/>
    </source>
</evidence>
<keyword evidence="4" id="KW-0677">Repeat</keyword>
<organism evidence="14">
    <name type="scientific">Anaerobacillus isosaccharinicus</name>
    <dbReference type="NCBI Taxonomy" id="1532552"/>
    <lineage>
        <taxon>Bacteria</taxon>
        <taxon>Bacillati</taxon>
        <taxon>Bacillota</taxon>
        <taxon>Bacilli</taxon>
        <taxon>Bacillales</taxon>
        <taxon>Bacillaceae</taxon>
        <taxon>Anaerobacillus</taxon>
    </lineage>
</organism>
<evidence type="ECO:0000256" key="8">
    <source>
        <dbReference type="PROSITE-ProRule" id="PRU00703"/>
    </source>
</evidence>
<dbReference type="PROSITE" id="PS51846">
    <property type="entry name" value="CNNM"/>
    <property type="match status" value="1"/>
</dbReference>
<evidence type="ECO:0000256" key="5">
    <source>
        <dbReference type="ARBA" id="ARBA00022989"/>
    </source>
</evidence>
<dbReference type="InterPro" id="IPR016169">
    <property type="entry name" value="FAD-bd_PCMH_sub2"/>
</dbReference>
<evidence type="ECO:0000313" key="14">
    <source>
        <dbReference type="EMBL" id="OIJ06228.1"/>
    </source>
</evidence>
<evidence type="ECO:0000259" key="13">
    <source>
        <dbReference type="PROSITE" id="PS51846"/>
    </source>
</evidence>
<dbReference type="Gene3D" id="3.10.580.10">
    <property type="entry name" value="CBS-domain"/>
    <property type="match status" value="1"/>
</dbReference>
<dbReference type="InterPro" id="IPR044751">
    <property type="entry name" value="Ion_transp-like_CBS"/>
</dbReference>
<evidence type="ECO:0000256" key="9">
    <source>
        <dbReference type="PROSITE-ProRule" id="PRU01193"/>
    </source>
</evidence>
<keyword evidence="3 9" id="KW-0812">Transmembrane</keyword>
<evidence type="ECO:0000256" key="1">
    <source>
        <dbReference type="ARBA" id="ARBA00004141"/>
    </source>
</evidence>
<protein>
    <recommendedName>
        <fullName evidence="15">Hemolysin</fullName>
    </recommendedName>
</protein>
<evidence type="ECO:0000256" key="6">
    <source>
        <dbReference type="ARBA" id="ARBA00023122"/>
    </source>
</evidence>
<feature type="domain" description="CNNM transmembrane" evidence="13">
    <location>
        <begin position="1"/>
        <end position="184"/>
    </location>
</feature>
<dbReference type="InterPro" id="IPR000644">
    <property type="entry name" value="CBS_dom"/>
</dbReference>
<dbReference type="InterPro" id="IPR036318">
    <property type="entry name" value="FAD-bd_PCMH-like_sf"/>
</dbReference>
<comment type="similarity">
    <text evidence="2">Belongs to the UPF0053 family.</text>
</comment>
<dbReference type="PROSITE" id="PS51371">
    <property type="entry name" value="CBS"/>
    <property type="match status" value="2"/>
</dbReference>
<keyword evidence="7 9" id="KW-0472">Membrane</keyword>
<dbReference type="KEGG" id="aia:AWH56_012510"/>
<evidence type="ECO:0000256" key="4">
    <source>
        <dbReference type="ARBA" id="ARBA00022737"/>
    </source>
</evidence>
<dbReference type="PANTHER" id="PTHR22777">
    <property type="entry name" value="HEMOLYSIN-RELATED"/>
    <property type="match status" value="1"/>
</dbReference>
<dbReference type="SMART" id="SM01091">
    <property type="entry name" value="CorC_HlyC"/>
    <property type="match status" value="1"/>
</dbReference>
<feature type="chain" id="PRO_5045018260" description="Hemolysin" evidence="11">
    <location>
        <begin position="22"/>
        <end position="413"/>
    </location>
</feature>
<accession>A0A1S2L195</accession>
<dbReference type="EMBL" id="LQXD01000185">
    <property type="protein sequence ID" value="OIJ06228.1"/>
    <property type="molecule type" value="Genomic_DNA"/>
</dbReference>
<name>A0A1S2L195_9BACI</name>
<dbReference type="Pfam" id="PF03471">
    <property type="entry name" value="CorC_HlyC"/>
    <property type="match status" value="1"/>
</dbReference>
<dbReference type="FunFam" id="3.10.580.10:FF:000002">
    <property type="entry name" value="Magnesium/cobalt efflux protein CorC"/>
    <property type="match status" value="1"/>
</dbReference>
<dbReference type="AlphaFoldDB" id="A0A1S2L195"/>
<evidence type="ECO:0000256" key="3">
    <source>
        <dbReference type="ARBA" id="ARBA00022692"/>
    </source>
</evidence>
<evidence type="ECO:0000256" key="11">
    <source>
        <dbReference type="SAM" id="SignalP"/>
    </source>
</evidence>
<dbReference type="Pfam" id="PF00571">
    <property type="entry name" value="CBS"/>
    <property type="match status" value="2"/>
</dbReference>
<evidence type="ECO:0008006" key="15">
    <source>
        <dbReference type="Google" id="ProtNLM"/>
    </source>
</evidence>
<dbReference type="InterPro" id="IPR002550">
    <property type="entry name" value="CNNM"/>
</dbReference>
<dbReference type="OrthoDB" id="9798188at2"/>
<dbReference type="Pfam" id="PF01595">
    <property type="entry name" value="CNNM"/>
    <property type="match status" value="1"/>
</dbReference>
<dbReference type="SUPFAM" id="SSF56176">
    <property type="entry name" value="FAD-binding/transporter-associated domain-like"/>
    <property type="match status" value="1"/>
</dbReference>
<reference evidence="14" key="1">
    <citation type="submission" date="2016-10" db="EMBL/GenBank/DDBJ databases">
        <title>Draft genome sequences of four alkaliphilic bacteria belonging to the Anaerobacillus genus.</title>
        <authorList>
            <person name="Bassil N.M."/>
            <person name="Lloyd J.R."/>
        </authorList>
    </citation>
    <scope>NUCLEOTIDE SEQUENCE [LARGE SCALE GENOMIC DNA]</scope>
    <source>
        <strain evidence="14">NB2006</strain>
    </source>
</reference>
<keyword evidence="11" id="KW-0732">Signal</keyword>
<gene>
    <name evidence="14" type="ORF">AWH56_21190</name>
</gene>
<dbReference type="SUPFAM" id="SSF54631">
    <property type="entry name" value="CBS-domain pair"/>
    <property type="match status" value="1"/>
</dbReference>